<dbReference type="EMBL" id="NEMB01000003">
    <property type="protein sequence ID" value="PQQ65752.1"/>
    <property type="molecule type" value="Genomic_DNA"/>
</dbReference>
<dbReference type="RefSeq" id="WP_105367541.1">
    <property type="nucleotide sequence ID" value="NZ_NEMB01000003.1"/>
</dbReference>
<evidence type="ECO:0000313" key="6">
    <source>
        <dbReference type="Proteomes" id="UP000239720"/>
    </source>
</evidence>
<dbReference type="InterPro" id="IPR004089">
    <property type="entry name" value="MCPsignal_dom"/>
</dbReference>
<dbReference type="Gene3D" id="3.40.50.2300">
    <property type="match status" value="2"/>
</dbReference>
<comment type="caution">
    <text evidence="5">The sequence shown here is derived from an EMBL/GenBank/DDBJ whole genome shotgun (WGS) entry which is preliminary data.</text>
</comment>
<dbReference type="AlphaFoldDB" id="A0A2S8R7I6"/>
<feature type="transmembrane region" description="Helical" evidence="3">
    <location>
        <begin position="12"/>
        <end position="37"/>
    </location>
</feature>
<proteinExistence type="predicted"/>
<feature type="domain" description="Methyl-accepting transducer" evidence="4">
    <location>
        <begin position="136"/>
        <end position="379"/>
    </location>
</feature>
<organism evidence="5 6">
    <name type="scientific">Acetivibrio saccincola</name>
    <dbReference type="NCBI Taxonomy" id="1677857"/>
    <lineage>
        <taxon>Bacteria</taxon>
        <taxon>Bacillati</taxon>
        <taxon>Bacillota</taxon>
        <taxon>Clostridia</taxon>
        <taxon>Eubacteriales</taxon>
        <taxon>Oscillospiraceae</taxon>
        <taxon>Acetivibrio</taxon>
    </lineage>
</organism>
<dbReference type="SMART" id="SM00283">
    <property type="entry name" value="MA"/>
    <property type="match status" value="1"/>
</dbReference>
<dbReference type="Proteomes" id="UP000239720">
    <property type="component" value="Unassembled WGS sequence"/>
</dbReference>
<keyword evidence="3" id="KW-0812">Transmembrane</keyword>
<dbReference type="PANTHER" id="PTHR32089:SF112">
    <property type="entry name" value="LYSOZYME-LIKE PROTEIN-RELATED"/>
    <property type="match status" value="1"/>
</dbReference>
<keyword evidence="1 2" id="KW-0807">Transducer</keyword>
<dbReference type="Pfam" id="PF00015">
    <property type="entry name" value="MCPsignal"/>
    <property type="match status" value="1"/>
</dbReference>
<dbReference type="GO" id="GO:0007165">
    <property type="term" value="P:signal transduction"/>
    <property type="evidence" value="ECO:0007669"/>
    <property type="project" value="UniProtKB-KW"/>
</dbReference>
<dbReference type="PROSITE" id="PS50111">
    <property type="entry name" value="CHEMOTAXIS_TRANSDUC_2"/>
    <property type="match status" value="1"/>
</dbReference>
<dbReference type="InterPro" id="IPR025997">
    <property type="entry name" value="SBP_2_dom"/>
</dbReference>
<protein>
    <submittedName>
        <fullName evidence="5">Chemotaxis protein</fullName>
    </submittedName>
</protein>
<dbReference type="PANTHER" id="PTHR32089">
    <property type="entry name" value="METHYL-ACCEPTING CHEMOTAXIS PROTEIN MCPB"/>
    <property type="match status" value="1"/>
</dbReference>
<evidence type="ECO:0000313" key="5">
    <source>
        <dbReference type="EMBL" id="PQQ65752.1"/>
    </source>
</evidence>
<gene>
    <name evidence="5" type="ORF">B9R14_02525</name>
</gene>
<dbReference type="SUPFAM" id="SSF53822">
    <property type="entry name" value="Periplasmic binding protein-like I"/>
    <property type="match status" value="1"/>
</dbReference>
<dbReference type="InterPro" id="IPR028082">
    <property type="entry name" value="Peripla_BP_I"/>
</dbReference>
<dbReference type="SUPFAM" id="SSF58104">
    <property type="entry name" value="Methyl-accepting chemotaxis protein (MCP) signaling domain"/>
    <property type="match status" value="1"/>
</dbReference>
<keyword evidence="3" id="KW-0472">Membrane</keyword>
<dbReference type="Pfam" id="PF13407">
    <property type="entry name" value="Peripla_BP_4"/>
    <property type="match status" value="1"/>
</dbReference>
<keyword evidence="3" id="KW-1133">Transmembrane helix</keyword>
<dbReference type="Gene3D" id="1.10.287.950">
    <property type="entry name" value="Methyl-accepting chemotaxis protein"/>
    <property type="match status" value="1"/>
</dbReference>
<sequence length="712" mass="79574">MNKLDRNAVKSMVFYLVVFLFGFITLITSLLLLGVLSGDLLKILLIAVLIIEGIGFITLLFFLFKLFKSIDMINSHAKQIAKGNLRIDDMLEQETFGLGILTDIFNDMKSSMLRFIALTKVNIISISDAIENVSKSMNSSYLGNEEIAASMEDVAEKAKEQAGLMGNAMSKINEVKTRIEIITQSVEQIEKFVEESVQATSTGVRNLDEYYNQVNVISDNLNNTSEYIKKLNDDINKIDEIGRFIKKTSEQLKLLGLNASVEAARAGEAGKGFAVVAHEINLLSTATKESIGKISSIIKSIQTRSRHVNAGIDSCVESYDISKDIFKSVKRSFEIINDNANILESDIKNVRNEVYLINSNIQEIYKESEELYNISEDISKETIEVSAVTQTELDELQNINESTLNLKIMLNKLERLAGIFNISVLPVKEDSKKQLRIVFVSPLDNDFWHIIRKGVLYAKRELSEKNVVIDYYGFEDNVGDQIKQTVKDAIENDVDGIIVPGFDPDLADLIEVADSKNIPVMLIAEDLPMKTKRVAYFGANFDSTGIVAVRILAKYLGGKGEVAVFTGEGNSFGRHTILPELKKHKNIKVAAQVQCADDIEVSYNVTKDILRENSNIRAILVPGMGFFGAARAIEEIGFIGKTFLISFFYSNEIAEYIKKGIVYAAISHDPFDQGYDSVICMYNMLVTGDKPKNEINWSRVDIVDERGIYELL</sequence>
<reference evidence="5 6" key="1">
    <citation type="journal article" date="2018" name="Syst. Appl. Microbiol.">
        <title>Characterization and high-quality draft genome sequence of Herbivorax saccincola A7, an anaerobic, alkaliphilic, thermophilic, cellulolytic, and xylanolytic bacterium.</title>
        <authorList>
            <person name="Aikawa S."/>
            <person name="Baramee S."/>
            <person name="Sermsathanaswadi J."/>
            <person name="Thianheng P."/>
            <person name="Tachaapaikoon C."/>
            <person name="Shikata A."/>
            <person name="Waeonukul R."/>
            <person name="Pason P."/>
            <person name="Ratanakhanokchai K."/>
            <person name="Kosugi A."/>
        </authorList>
    </citation>
    <scope>NUCLEOTIDE SEQUENCE [LARGE SCALE GENOMIC DNA]</scope>
    <source>
        <strain evidence="5 6">A7</strain>
    </source>
</reference>
<evidence type="ECO:0000259" key="4">
    <source>
        <dbReference type="PROSITE" id="PS50111"/>
    </source>
</evidence>
<dbReference type="GO" id="GO:0016020">
    <property type="term" value="C:membrane"/>
    <property type="evidence" value="ECO:0007669"/>
    <property type="project" value="InterPro"/>
</dbReference>
<dbReference type="OrthoDB" id="6196975at2"/>
<feature type="transmembrane region" description="Helical" evidence="3">
    <location>
        <begin position="43"/>
        <end position="64"/>
    </location>
</feature>
<evidence type="ECO:0000256" key="1">
    <source>
        <dbReference type="ARBA" id="ARBA00023224"/>
    </source>
</evidence>
<evidence type="ECO:0000256" key="3">
    <source>
        <dbReference type="SAM" id="Phobius"/>
    </source>
</evidence>
<name>A0A2S8R7I6_9FIRM</name>
<accession>A0A2S8R7I6</accession>
<evidence type="ECO:0000256" key="2">
    <source>
        <dbReference type="PROSITE-ProRule" id="PRU00284"/>
    </source>
</evidence>